<organism evidence="1 2">
    <name type="scientific">Tenuifilum thalassicum</name>
    <dbReference type="NCBI Taxonomy" id="2590900"/>
    <lineage>
        <taxon>Bacteria</taxon>
        <taxon>Pseudomonadati</taxon>
        <taxon>Bacteroidota</taxon>
        <taxon>Bacteroidia</taxon>
        <taxon>Bacteroidales</taxon>
        <taxon>Tenuifilaceae</taxon>
        <taxon>Tenuifilum</taxon>
    </lineage>
</organism>
<proteinExistence type="predicted"/>
<dbReference type="Pfam" id="PF08757">
    <property type="entry name" value="CotH"/>
    <property type="match status" value="1"/>
</dbReference>
<evidence type="ECO:0000313" key="2">
    <source>
        <dbReference type="Proteomes" id="UP000500961"/>
    </source>
</evidence>
<dbReference type="KEGG" id="ttz:FHG85_08730"/>
<dbReference type="PANTHER" id="PTHR40050">
    <property type="entry name" value="INNER SPORE COAT PROTEIN H"/>
    <property type="match status" value="1"/>
</dbReference>
<dbReference type="Gene3D" id="2.60.120.260">
    <property type="entry name" value="Galactose-binding domain-like"/>
    <property type="match status" value="1"/>
</dbReference>
<gene>
    <name evidence="1" type="ORF">FHG85_08730</name>
</gene>
<dbReference type="Proteomes" id="UP000500961">
    <property type="component" value="Chromosome"/>
</dbReference>
<dbReference type="InterPro" id="IPR026444">
    <property type="entry name" value="Secre_tail"/>
</dbReference>
<dbReference type="RefSeq" id="WP_173074969.1">
    <property type="nucleotide sequence ID" value="NZ_CP041345.1"/>
</dbReference>
<name>A0A7D4BE36_9BACT</name>
<dbReference type="PANTHER" id="PTHR40050:SF1">
    <property type="entry name" value="INNER SPORE COAT PROTEIN H"/>
    <property type="match status" value="1"/>
</dbReference>
<dbReference type="InterPro" id="IPR014867">
    <property type="entry name" value="Spore_coat_CotH_CotH2/3/7"/>
</dbReference>
<dbReference type="AlphaFoldDB" id="A0A7D4BE36"/>
<dbReference type="NCBIfam" id="TIGR04183">
    <property type="entry name" value="Por_Secre_tail"/>
    <property type="match status" value="1"/>
</dbReference>
<accession>A0A7D4BE36</accession>
<reference evidence="1 2" key="1">
    <citation type="submission" date="2019-07" db="EMBL/GenBank/DDBJ databases">
        <title>Thalassofilum flectens gen. nov., sp. nov., a novel moderate thermophilic anaerobe from a shallow sea hot spring in Kunashir Island (Russia), representing a new family in the order Bacteroidales, and proposal of Thalassofilacea fam. nov.</title>
        <authorList>
            <person name="Kochetkova T.V."/>
            <person name="Podosokorskaya O.A."/>
            <person name="Novikov A."/>
            <person name="Elcheninov A.G."/>
            <person name="Toshchakov S.V."/>
            <person name="Kublanov I.V."/>
        </authorList>
    </citation>
    <scope>NUCLEOTIDE SEQUENCE [LARGE SCALE GENOMIC DNA]</scope>
    <source>
        <strain evidence="1 2">38-H</strain>
    </source>
</reference>
<sequence>MRIYLLVFIFFVQNVFSQTINHWETAIFPSDTWRYRANTSQPPNDWYLPSFDHSIWPSGSGGFGYGDDDDATIIQNCISVSIRKTFNVVNASEIAMAVLSVDYDDAFIAWLNGVEIARSEGLKDLKAAWDTPSIVNHEASMYLGGFPTDYLINSDSLTNALKEGVNVLAIEAHNTSTSSSDLSIIPYLSFGITTGNKYFRPTPDWFNPPITSLNSNLPIVIIDTQGQAVQSDNEIVAKMKVVDKQVLPNSITDNEYTYNGYIHFEYRGQSSLWNDWPKKSYNVELIDELGQNIDSALMGMPRGNDWALYGPYNDKSLIRNALAYEIGRRMGRYAPRTAFCELMVNNQYLGLYLLIEKIRRDKDRVDIAKLKEDEISGDDLTGGYIIKIDKGDFDEFGWQSPYTTNGKPISFLWHYPKPEQIQPAQKSYIKNYVTTFENTLSSSYWNDYFLGYYRYIDLESAADYFLVNELTKNIDAYRISTFLYKDKDSKGGKLSFGPIWDYDLSFGNANYYDGDSPEGWIYKSISPDDYFQPTFWWAKFTTDDRFNNLVRCRWEKLKQDGLFTPNGINSIIDSMTTLISDARIRNFNTFNSIGIWVWPNAFVGNTYEEEINYLKTFATNRIKWLDTYLPGVCMDDKDTILVSAIPNPFSAYFDLRVILPKKGEITIKLTSISGNTILQINKHVEETSFAYRIQSQNLQKGIYILTVYLNGKYLGAVKLIKT</sequence>
<evidence type="ECO:0000313" key="1">
    <source>
        <dbReference type="EMBL" id="QKG80343.1"/>
    </source>
</evidence>
<keyword evidence="2" id="KW-1185">Reference proteome</keyword>
<dbReference type="EMBL" id="CP041345">
    <property type="protein sequence ID" value="QKG80343.1"/>
    <property type="molecule type" value="Genomic_DNA"/>
</dbReference>
<protein>
    <submittedName>
        <fullName evidence="1">T9SS type A sorting domain-containing protein</fullName>
    </submittedName>
</protein>